<proteinExistence type="predicted"/>
<keyword evidence="3" id="KW-1185">Reference proteome</keyword>
<dbReference type="AlphaFoldDB" id="A0A1H3WL58"/>
<feature type="domain" description="Haemolysin activator HlyB C-terminal" evidence="1">
    <location>
        <begin position="1049"/>
        <end position="1165"/>
    </location>
</feature>
<name>A0A1H3WL58_9FLAO</name>
<accession>A0A1H3WL58</accession>
<dbReference type="RefSeq" id="WP_093238864.1">
    <property type="nucleotide sequence ID" value="NZ_FNQF01000002.1"/>
</dbReference>
<dbReference type="Proteomes" id="UP000198820">
    <property type="component" value="Unassembled WGS sequence"/>
</dbReference>
<organism evidence="2 3">
    <name type="scientific">Psychroflexus halocasei</name>
    <dbReference type="NCBI Taxonomy" id="908615"/>
    <lineage>
        <taxon>Bacteria</taxon>
        <taxon>Pseudomonadati</taxon>
        <taxon>Bacteroidota</taxon>
        <taxon>Flavobacteriia</taxon>
        <taxon>Flavobacteriales</taxon>
        <taxon>Flavobacteriaceae</taxon>
        <taxon>Psychroflexus</taxon>
    </lineage>
</organism>
<dbReference type="SUPFAM" id="SSF56300">
    <property type="entry name" value="Metallo-dependent phosphatases"/>
    <property type="match status" value="1"/>
</dbReference>
<protein>
    <recommendedName>
        <fullName evidence="1">Haemolysin activator HlyB C-terminal domain-containing protein</fullName>
    </recommendedName>
</protein>
<dbReference type="STRING" id="908615.SAMN05421540_10217"/>
<dbReference type="InterPro" id="IPR029052">
    <property type="entry name" value="Metallo-depent_PP-like"/>
</dbReference>
<sequence>MNIKIFRLPTNKSFFFYIFIACLVSNTYAQDKSKEVSTSLYLTGNTGITKKSKANEILEAIVKASQEDENAVFVALGNQTRKHGYPDNKKGRNAEEKFLKENLISVLKDFNGRRIYIPGKHEWNKKGHQALDDLESFIQDNSNSEFWPNDGCPIERETLSDEVELVMVDSQWYLENWDDHPYVNNDCDIKTREDFFAKFKDEMKDEQNKTIIVAIHHPVLSASRKGFFGRMGGFSKQNFYAPDLDFLNGRLETLASQFEDVIFVSGNHRNLQYLSDDGIPQIISGATAKTKKTRPDEEDGHFGSDNYGFVKLNVFKDGSSEVLIYELNQNNDSELVFTKQIGLKKKDPNELNYHDKSEFGSHQEASIYTEEETDKSKIYKWFWGDHYRQIYSRKINAPVLFLDDIDPSLRAYRAGGGSQSRTLRLINDDEHEYNIRELKKSALRFIQTSIKDHYVVNYMRNTIAEDIIQDFYTTAHPYAPFAVGSLLDEINISHANPEIFYVPKQKKLGRFNDTYGDKLYMFEEHVGDENKSFDTFGNADDIISTKDLYLEIQDDKDVKVDEDLFIRARLFDMLIGDWDRHSDQWRWALHEQNDGTKLYKPIPRDRDQTFPKYDGPLISVLKLGIPLLRKMQTYKPEIKNIKWLNYSGHILDQSLITHSTWKNWEEQAKLIQNKISDEAIEKAFNNLHPDTQDESIEHIKSVLKQRRENLMHIAKDYYKFFRKHDIITATNEDNIIEIERQKDGITQIKIFEDDELIFDKKYNKKETKEIWLYSLDGDDEITISGKGNKLIPLKIMGGEEHDVYNFENPKKAKVYDYKSKDNTYKNVSSKFVSDSYDINNYNPNKRKQTSFILLPSVDYSGDQGVQLGLQTQITHDGLVKNPFKNYHEITANYMFLSDGLELEYSGEFAHLFYNWNFGIDAYYSSGNYLTNFFGIGNNTVYNKDNVDRDFNRTKLKKWLLSPSLIYRKNDHFKSHVKFLFESNELIEKANSFSENYFSSTDDIYDNQLYAGAEVGVNYNTKSMMIALPRRGFDLGLRAGYLRTIDNQYNNEFTYLNPKISFVYPIHESGVANLATKAEGKFIIGDQYEYYHAATIGGNESLRGFRNERFMGKSSFYQTTDLRIGVTKFKTNFIPLRIGVSAGFDYGRVWSDFDQSDKWHNSYGGSVFVNGFNALTANVGFYKSKEDNRLLFSFGFKF</sequence>
<dbReference type="Pfam" id="PF03865">
    <property type="entry name" value="ShlB"/>
    <property type="match status" value="1"/>
</dbReference>
<dbReference type="EMBL" id="FNQF01000002">
    <property type="protein sequence ID" value="SDZ86928.1"/>
    <property type="molecule type" value="Genomic_DNA"/>
</dbReference>
<dbReference type="InterPro" id="IPR005565">
    <property type="entry name" value="Hemolysn_activator_HlyB_C"/>
</dbReference>
<reference evidence="2 3" key="1">
    <citation type="submission" date="2016-10" db="EMBL/GenBank/DDBJ databases">
        <authorList>
            <person name="de Groot N.N."/>
        </authorList>
    </citation>
    <scope>NUCLEOTIDE SEQUENCE [LARGE SCALE GENOMIC DNA]</scope>
    <source>
        <strain evidence="2 3">DSM 23581</strain>
    </source>
</reference>
<dbReference type="Gene3D" id="3.60.21.10">
    <property type="match status" value="1"/>
</dbReference>
<evidence type="ECO:0000313" key="2">
    <source>
        <dbReference type="EMBL" id="SDZ86928.1"/>
    </source>
</evidence>
<evidence type="ECO:0000259" key="1">
    <source>
        <dbReference type="Pfam" id="PF03865"/>
    </source>
</evidence>
<evidence type="ECO:0000313" key="3">
    <source>
        <dbReference type="Proteomes" id="UP000198820"/>
    </source>
</evidence>
<gene>
    <name evidence="2" type="ORF">SAMN05421540_10217</name>
</gene>